<evidence type="ECO:0000259" key="18">
    <source>
        <dbReference type="PROSITE" id="PS51192"/>
    </source>
</evidence>
<dbReference type="OrthoDB" id="416741at2759"/>
<evidence type="ECO:0000256" key="4">
    <source>
        <dbReference type="ARBA" id="ARBA00022723"/>
    </source>
</evidence>
<keyword evidence="12" id="KW-0051">Antiviral defense</keyword>
<feature type="compositionally biased region" description="Basic and acidic residues" evidence="16">
    <location>
        <begin position="1324"/>
        <end position="1335"/>
    </location>
</feature>
<keyword evidence="4" id="KW-0479">Metal-binding</keyword>
<evidence type="ECO:0000256" key="14">
    <source>
        <dbReference type="ARBA" id="ARBA00025403"/>
    </source>
</evidence>
<dbReference type="InterPro" id="IPR027417">
    <property type="entry name" value="P-loop_NTPase"/>
</dbReference>
<dbReference type="GO" id="GO:0003723">
    <property type="term" value="F:RNA binding"/>
    <property type="evidence" value="ECO:0007669"/>
    <property type="project" value="UniProtKB-UniRule"/>
</dbReference>
<dbReference type="GO" id="GO:0004525">
    <property type="term" value="F:ribonuclease III activity"/>
    <property type="evidence" value="ECO:0007669"/>
    <property type="project" value="InterPro"/>
</dbReference>
<feature type="region of interest" description="Disordered" evidence="16">
    <location>
        <begin position="1177"/>
        <end position="1207"/>
    </location>
</feature>
<dbReference type="CDD" id="cd18034">
    <property type="entry name" value="DEXHc_dicer"/>
    <property type="match status" value="1"/>
</dbReference>
<dbReference type="EMBL" id="KZ826175">
    <property type="protein sequence ID" value="PYH87763.1"/>
    <property type="molecule type" value="Genomic_DNA"/>
</dbReference>
<proteinExistence type="inferred from homology"/>
<keyword evidence="6" id="KW-0547">Nucleotide-binding</keyword>
<evidence type="ECO:0000256" key="7">
    <source>
        <dbReference type="ARBA" id="ARBA00022801"/>
    </source>
</evidence>
<feature type="domain" description="RNase III" evidence="17">
    <location>
        <begin position="1087"/>
        <end position="1269"/>
    </location>
</feature>
<dbReference type="Pfam" id="PF00270">
    <property type="entry name" value="DEAD"/>
    <property type="match status" value="1"/>
</dbReference>
<feature type="domain" description="Helicase C-terminal" evidence="19">
    <location>
        <begin position="369"/>
        <end position="548"/>
    </location>
</feature>
<name>A0A319D9N6_9EURO</name>
<dbReference type="PROSITE" id="PS51194">
    <property type="entry name" value="HELICASE_CTER"/>
    <property type="match status" value="1"/>
</dbReference>
<evidence type="ECO:0000259" key="19">
    <source>
        <dbReference type="PROSITE" id="PS51194"/>
    </source>
</evidence>
<dbReference type="PROSITE" id="PS51192">
    <property type="entry name" value="HELICASE_ATP_BIND_1"/>
    <property type="match status" value="1"/>
</dbReference>
<keyword evidence="11 15" id="KW-0694">RNA-binding</keyword>
<dbReference type="Proteomes" id="UP000247810">
    <property type="component" value="Unassembled WGS sequence"/>
</dbReference>
<evidence type="ECO:0000256" key="15">
    <source>
        <dbReference type="PROSITE-ProRule" id="PRU00657"/>
    </source>
</evidence>
<reference evidence="21 22" key="1">
    <citation type="submission" date="2018-02" db="EMBL/GenBank/DDBJ databases">
        <title>The genomes of Aspergillus section Nigri reveals drivers in fungal speciation.</title>
        <authorList>
            <consortium name="DOE Joint Genome Institute"/>
            <person name="Vesth T.C."/>
            <person name="Nybo J."/>
            <person name="Theobald S."/>
            <person name="Brandl J."/>
            <person name="Frisvad J.C."/>
            <person name="Nielsen K.F."/>
            <person name="Lyhne E.K."/>
            <person name="Kogle M.E."/>
            <person name="Kuo A."/>
            <person name="Riley R."/>
            <person name="Clum A."/>
            <person name="Nolan M."/>
            <person name="Lipzen A."/>
            <person name="Salamov A."/>
            <person name="Henrissat B."/>
            <person name="Wiebenga A."/>
            <person name="De vries R.P."/>
            <person name="Grigoriev I.V."/>
            <person name="Mortensen U.H."/>
            <person name="Andersen M.R."/>
            <person name="Baker S.E."/>
        </authorList>
    </citation>
    <scope>NUCLEOTIDE SEQUENCE [LARGE SCALE GENOMIC DNA]</scope>
    <source>
        <strain evidence="21 22">CBS 707.79</strain>
    </source>
</reference>
<dbReference type="SMART" id="SM00535">
    <property type="entry name" value="RIBOc"/>
    <property type="match status" value="2"/>
</dbReference>
<organism evidence="21 22">
    <name type="scientific">Aspergillus ellipticus CBS 707.79</name>
    <dbReference type="NCBI Taxonomy" id="1448320"/>
    <lineage>
        <taxon>Eukaryota</taxon>
        <taxon>Fungi</taxon>
        <taxon>Dikarya</taxon>
        <taxon>Ascomycota</taxon>
        <taxon>Pezizomycotina</taxon>
        <taxon>Eurotiomycetes</taxon>
        <taxon>Eurotiomycetidae</taxon>
        <taxon>Eurotiales</taxon>
        <taxon>Aspergillaceae</taxon>
        <taxon>Aspergillus</taxon>
        <taxon>Aspergillus subgen. Circumdati</taxon>
    </lineage>
</organism>
<keyword evidence="22" id="KW-1185">Reference proteome</keyword>
<dbReference type="Pfam" id="PF03368">
    <property type="entry name" value="Dicer_dimer"/>
    <property type="match status" value="1"/>
</dbReference>
<dbReference type="GO" id="GO:0050688">
    <property type="term" value="P:regulation of defense response to virus"/>
    <property type="evidence" value="ECO:0007669"/>
    <property type="project" value="UniProtKB-KW"/>
</dbReference>
<dbReference type="GO" id="GO:0046872">
    <property type="term" value="F:metal ion binding"/>
    <property type="evidence" value="ECO:0007669"/>
    <property type="project" value="UniProtKB-KW"/>
</dbReference>
<dbReference type="GO" id="GO:0004386">
    <property type="term" value="F:helicase activity"/>
    <property type="evidence" value="ECO:0007669"/>
    <property type="project" value="UniProtKB-KW"/>
</dbReference>
<dbReference type="FunFam" id="3.40.50.300:FF:001669">
    <property type="entry name" value="Dicer-like protein 1"/>
    <property type="match status" value="1"/>
</dbReference>
<keyword evidence="7" id="KW-0378">Hydrolase</keyword>
<dbReference type="PROSITE" id="PS00517">
    <property type="entry name" value="RNASE_3_1"/>
    <property type="match status" value="1"/>
</dbReference>
<gene>
    <name evidence="21" type="ORF">BO71DRAFT_489312</name>
</gene>
<evidence type="ECO:0000256" key="11">
    <source>
        <dbReference type="ARBA" id="ARBA00022884"/>
    </source>
</evidence>
<dbReference type="PROSITE" id="PS50142">
    <property type="entry name" value="RNASE_3_2"/>
    <property type="match status" value="2"/>
</dbReference>
<dbReference type="GO" id="GO:0030422">
    <property type="term" value="P:siRNA processing"/>
    <property type="evidence" value="ECO:0007669"/>
    <property type="project" value="TreeGrafter"/>
</dbReference>
<dbReference type="InterPro" id="IPR011545">
    <property type="entry name" value="DEAD/DEAH_box_helicase_dom"/>
</dbReference>
<dbReference type="InterPro" id="IPR001650">
    <property type="entry name" value="Helicase_C-like"/>
</dbReference>
<dbReference type="SMART" id="SM00490">
    <property type="entry name" value="HELICc"/>
    <property type="match status" value="1"/>
</dbReference>
<dbReference type="GO" id="GO:0051607">
    <property type="term" value="P:defense response to virus"/>
    <property type="evidence" value="ECO:0007669"/>
    <property type="project" value="UniProtKB-KW"/>
</dbReference>
<dbReference type="STRING" id="1448320.A0A319D9N6"/>
<sequence length="1444" mass="160663">MASTIPVGDDAPAYRPRSYQVEMFEASLKENIIVTMGTGSGKTHIALLRITRELETNPHQLIWFLTPTVALCLQQYKFLAESIPTVRARTLTSLDKVDLWTEKHVWDAVLKDMQVVVSTHAVLADAMSHGFVNVTQLGLMIFDEAHHCMRRHPANKIMQDFYHPAVAAYGPDAVPKILGLTASPVVRSNRQELLKIESNLDARCKTPRTHRSELLTHTHRPELQQILFIPVSLGDEQGSQTLRALVSTWKALDIENDPYIKQLRRSPLDGRALQKALFTEKTYCNEQLKRFVARSWHIFEELGEWAADYFIQASLEQLKAKTDDSLATIGWNDEEKAYLIEILSSLPVPNLDLTSSDPNDFPISPKFHSLLAFLDAKGEPEFSGLTFVKQRATASVMATLLAVHPLTKDRFRCAAYVGWSSGGAQKDILGELLDSRMQRDTLSEFRSGEKNLIVATDVLEEGIDISACSVVVCYDKPPNLKSFVQRRGRARHKQSTYAIMLAVDDESTELTKWEDLEKAMIEAYEDDERQLREAWALETISEEVMERLEVKPTGAVLTADTAVAHLNHFCDILPRQPYVDNRPEYSFEKDDSGLLKGMVMLPSCVNPAVRRSQGQLWWKTERAARKEAAFQAYKSLYEFGLLSDHLLPFTKIVEPTAKDFPTLPSLLEVSEQYDPMVDWAFSWSSPDVHQTRIAVHQNDNAAYLYTKLTTPTNLPPMEPMTLFWDSDTTFTLAFDTPERTAGLTADAIDQMRQATALYLQATSSTQRGPEQDFVTLFAPDVLHSELSTWLTLYSGYEIASDVHSRELSGILGVVRDRSRYNEAMLFRRWIVTQQDDSPVVELECDPVPRRKNLLQRQTLAANQPDTGETSSKSRVLPADRSTIDKLPFSESIFGRFISAIVDRLEATLVATRLCDTILRDIKFSDLRHVITAITAPSAQSVTNYQRYEFFGDSILKFTVSCQLFFDHPNWHEGYLSVRRDEIVQNPRLARAALESGLDAFIMNKIFAPRKWNPPLISTKLDTPSARRMLSTKVLADVVEALIGAAYIDGGFPLAQTCMQRFLPEINLQRLHNPEALIPTTTHHLLNATALMTHLDYTFTHPSLLTEALTHPSCQYDSSTQSYQRLEYLGDAVLDIIIMTTLLSHPTPIPQGDMTRIKHAVVNANLLAFFCMEFSLQPQPSPSPQNTSQTTPPTTPKTSSLPHSLRHSSPPLTHALTTTLTTHALHRTPILTALHTSPSYPWLPLSRIHPEKLFSDIIESLLGAIFVDSAGDLAACARFLERLGLLGYLRRVLDAGVDVRHPKNVVLERGAARGVRFVVRRVEGDGHGHTHTHADGGEIGEIDIDGDVHTHGDGGDGDGDSDNGGDSTGNVDSNTTGSANAEGGKGKAQAQGPGEDERHGASYMCEVFGEGGRVIRVVGGCGSAEEAEVRAAMGVLADWGVGGGC</sequence>
<dbReference type="FunFam" id="1.10.1520.10:FF:000032">
    <property type="entry name" value="Dicer-like protein 2"/>
    <property type="match status" value="1"/>
</dbReference>
<dbReference type="Gene3D" id="3.30.160.380">
    <property type="entry name" value="Dicer dimerisation domain"/>
    <property type="match status" value="1"/>
</dbReference>
<keyword evidence="5" id="KW-0677">Repeat</keyword>
<evidence type="ECO:0000313" key="21">
    <source>
        <dbReference type="EMBL" id="PYH87763.1"/>
    </source>
</evidence>
<comment type="cofactor">
    <cofactor evidence="2">
        <name>Mg(2+)</name>
        <dbReference type="ChEBI" id="CHEBI:18420"/>
    </cofactor>
</comment>
<evidence type="ECO:0000256" key="10">
    <source>
        <dbReference type="ARBA" id="ARBA00022842"/>
    </source>
</evidence>
<dbReference type="Gene3D" id="3.40.50.300">
    <property type="entry name" value="P-loop containing nucleotide triphosphate hydrolases"/>
    <property type="match status" value="2"/>
</dbReference>
<dbReference type="Pfam" id="PF00271">
    <property type="entry name" value="Helicase_C"/>
    <property type="match status" value="1"/>
</dbReference>
<comment type="cofactor">
    <cofactor evidence="1">
        <name>Mn(2+)</name>
        <dbReference type="ChEBI" id="CHEBI:29035"/>
    </cofactor>
</comment>
<dbReference type="Pfam" id="PF00636">
    <property type="entry name" value="Ribonuclease_3"/>
    <property type="match status" value="2"/>
</dbReference>
<comment type="similarity">
    <text evidence="15">Belongs to the helicase family. Dicer subfamily.</text>
</comment>
<dbReference type="InterPro" id="IPR014001">
    <property type="entry name" value="Helicase_ATP-bd"/>
</dbReference>
<dbReference type="InterPro" id="IPR000999">
    <property type="entry name" value="RNase_III_dom"/>
</dbReference>
<evidence type="ECO:0000256" key="5">
    <source>
        <dbReference type="ARBA" id="ARBA00022737"/>
    </source>
</evidence>
<evidence type="ECO:0000256" key="12">
    <source>
        <dbReference type="ARBA" id="ARBA00023118"/>
    </source>
</evidence>
<keyword evidence="8" id="KW-0347">Helicase</keyword>
<accession>A0A319D9N6</accession>
<keyword evidence="10" id="KW-0460">Magnesium</keyword>
<feature type="domain" description="RNase III" evidence="17">
    <location>
        <begin position="910"/>
        <end position="1050"/>
    </location>
</feature>
<evidence type="ECO:0000256" key="16">
    <source>
        <dbReference type="SAM" id="MobiDB-lite"/>
    </source>
</evidence>
<evidence type="ECO:0000256" key="2">
    <source>
        <dbReference type="ARBA" id="ARBA00001946"/>
    </source>
</evidence>
<dbReference type="PROSITE" id="PS51327">
    <property type="entry name" value="DICER_DSRBF"/>
    <property type="match status" value="1"/>
</dbReference>
<keyword evidence="13" id="KW-0464">Manganese</keyword>
<dbReference type="SUPFAM" id="SSF52540">
    <property type="entry name" value="P-loop containing nucleoside triphosphate hydrolases"/>
    <property type="match status" value="1"/>
</dbReference>
<dbReference type="PANTHER" id="PTHR14950:SF37">
    <property type="entry name" value="ENDORIBONUCLEASE DICER"/>
    <property type="match status" value="1"/>
</dbReference>
<dbReference type="SUPFAM" id="SSF69065">
    <property type="entry name" value="RNase III domain-like"/>
    <property type="match status" value="2"/>
</dbReference>
<evidence type="ECO:0000313" key="22">
    <source>
        <dbReference type="Proteomes" id="UP000247810"/>
    </source>
</evidence>
<dbReference type="VEuPathDB" id="FungiDB:BO71DRAFT_489312"/>
<dbReference type="SMART" id="SM00487">
    <property type="entry name" value="DEXDc"/>
    <property type="match status" value="1"/>
</dbReference>
<dbReference type="InterPro" id="IPR005034">
    <property type="entry name" value="Dicer_dimerisation"/>
</dbReference>
<evidence type="ECO:0000256" key="1">
    <source>
        <dbReference type="ARBA" id="ARBA00001936"/>
    </source>
</evidence>
<evidence type="ECO:0000256" key="6">
    <source>
        <dbReference type="ARBA" id="ARBA00022741"/>
    </source>
</evidence>
<evidence type="ECO:0000256" key="3">
    <source>
        <dbReference type="ARBA" id="ARBA00022721"/>
    </source>
</evidence>
<dbReference type="GO" id="GO:0005737">
    <property type="term" value="C:cytoplasm"/>
    <property type="evidence" value="ECO:0007669"/>
    <property type="project" value="TreeGrafter"/>
</dbReference>
<dbReference type="PANTHER" id="PTHR14950">
    <property type="entry name" value="DICER-RELATED"/>
    <property type="match status" value="1"/>
</dbReference>
<evidence type="ECO:0000256" key="9">
    <source>
        <dbReference type="ARBA" id="ARBA00022840"/>
    </source>
</evidence>
<evidence type="ECO:0000259" key="20">
    <source>
        <dbReference type="PROSITE" id="PS51327"/>
    </source>
</evidence>
<feature type="region of interest" description="Disordered" evidence="16">
    <location>
        <begin position="1324"/>
        <end position="1397"/>
    </location>
</feature>
<feature type="domain" description="Dicer dsRNA-binding fold" evidence="20">
    <location>
        <begin position="562"/>
        <end position="656"/>
    </location>
</feature>
<evidence type="ECO:0000259" key="17">
    <source>
        <dbReference type="PROSITE" id="PS50142"/>
    </source>
</evidence>
<protein>
    <submittedName>
        <fullName evidence="21">Dicer-like protein 2-1</fullName>
    </submittedName>
</protein>
<dbReference type="CDD" id="cd18802">
    <property type="entry name" value="SF2_C_dicer"/>
    <property type="match status" value="1"/>
</dbReference>
<feature type="compositionally biased region" description="Low complexity" evidence="16">
    <location>
        <begin position="1183"/>
        <end position="1207"/>
    </location>
</feature>
<dbReference type="CDD" id="cd00593">
    <property type="entry name" value="RIBOc"/>
    <property type="match status" value="2"/>
</dbReference>
<dbReference type="InterPro" id="IPR038248">
    <property type="entry name" value="Dicer_dimer_sf"/>
</dbReference>
<evidence type="ECO:0000256" key="13">
    <source>
        <dbReference type="ARBA" id="ARBA00023211"/>
    </source>
</evidence>
<keyword evidence="9" id="KW-0067">ATP-binding</keyword>
<dbReference type="FunFam" id="3.40.50.300:FF:002480">
    <property type="entry name" value="Dicer-like protein 2"/>
    <property type="match status" value="1"/>
</dbReference>
<dbReference type="GO" id="GO:0005634">
    <property type="term" value="C:nucleus"/>
    <property type="evidence" value="ECO:0007669"/>
    <property type="project" value="TreeGrafter"/>
</dbReference>
<keyword evidence="3" id="KW-0930">Antiviral protein</keyword>
<evidence type="ECO:0000256" key="8">
    <source>
        <dbReference type="ARBA" id="ARBA00022806"/>
    </source>
</evidence>
<comment type="function">
    <text evidence="14">Dicer-like endonuclease involved in cleaving double-stranded RNA in the RNA interference (RNAi) pathway. Produces 21 to 25 bp dsRNAs (siRNAs) which target the selective destruction of homologous RNAs leading to sequence-specific suppression of gene expression, called post-transcriptional gene silencing (PTGS). Part of a broad host defense response against viral infection and transposons.</text>
</comment>
<dbReference type="InterPro" id="IPR036389">
    <property type="entry name" value="RNase_III_sf"/>
</dbReference>
<dbReference type="Gene3D" id="1.10.1520.10">
    <property type="entry name" value="Ribonuclease III domain"/>
    <property type="match status" value="2"/>
</dbReference>
<dbReference type="GO" id="GO:0005524">
    <property type="term" value="F:ATP binding"/>
    <property type="evidence" value="ECO:0007669"/>
    <property type="project" value="UniProtKB-KW"/>
</dbReference>
<feature type="domain" description="Helicase ATP-binding" evidence="18">
    <location>
        <begin position="23"/>
        <end position="202"/>
    </location>
</feature>